<gene>
    <name evidence="2" type="ORF">MPNT_350003</name>
</gene>
<keyword evidence="1" id="KW-0472">Membrane</keyword>
<protein>
    <submittedName>
        <fullName evidence="2">Uncharacterized protein</fullName>
    </submittedName>
</protein>
<accession>A0A8J2BMV4</accession>
<feature type="transmembrane region" description="Helical" evidence="1">
    <location>
        <begin position="39"/>
        <end position="57"/>
    </location>
</feature>
<sequence length="114" mass="13487">MIFRPCLNLLLVFCVCQVLDWFKSNRLETGLHWRSGDIFLVWVMNYTNGHAHAYFLIEERRIRLTHWNFLLCGWLTGSWLTWSWLLRRHDSSLLSLPYSIAAACRAASLRLFGL</sequence>
<keyword evidence="3" id="KW-1185">Reference proteome</keyword>
<name>A0A8J2BMV4_9BACT</name>
<dbReference type="AlphaFoldDB" id="A0A8J2BMV4"/>
<evidence type="ECO:0000313" key="3">
    <source>
        <dbReference type="Proteomes" id="UP000663859"/>
    </source>
</evidence>
<comment type="caution">
    <text evidence="2">The sequence shown here is derived from an EMBL/GenBank/DDBJ whole genome shotgun (WGS) entry which is preliminary data.</text>
</comment>
<keyword evidence="1" id="KW-1133">Transmembrane helix</keyword>
<evidence type="ECO:0000313" key="2">
    <source>
        <dbReference type="EMBL" id="CAF0700297.1"/>
    </source>
</evidence>
<organism evidence="2 3">
    <name type="scientific">Candidatus Methylacidithermus pantelleriae</name>
    <dbReference type="NCBI Taxonomy" id="2744239"/>
    <lineage>
        <taxon>Bacteria</taxon>
        <taxon>Pseudomonadati</taxon>
        <taxon>Verrucomicrobiota</taxon>
        <taxon>Methylacidiphilae</taxon>
        <taxon>Methylacidiphilales</taxon>
        <taxon>Methylacidiphilaceae</taxon>
        <taxon>Candidatus Methylacidithermus</taxon>
    </lineage>
</organism>
<dbReference type="EMBL" id="CAJNOB010000029">
    <property type="protein sequence ID" value="CAF0700297.1"/>
    <property type="molecule type" value="Genomic_DNA"/>
</dbReference>
<evidence type="ECO:0000256" key="1">
    <source>
        <dbReference type="SAM" id="Phobius"/>
    </source>
</evidence>
<proteinExistence type="predicted"/>
<feature type="transmembrane region" description="Helical" evidence="1">
    <location>
        <begin position="69"/>
        <end position="86"/>
    </location>
</feature>
<dbReference type="Proteomes" id="UP000663859">
    <property type="component" value="Unassembled WGS sequence"/>
</dbReference>
<keyword evidence="1" id="KW-0812">Transmembrane</keyword>
<reference evidence="2" key="1">
    <citation type="submission" date="2021-02" db="EMBL/GenBank/DDBJ databases">
        <authorList>
            <person name="Cremers G."/>
            <person name="Picone N."/>
        </authorList>
    </citation>
    <scope>NUCLEOTIDE SEQUENCE</scope>
    <source>
        <strain evidence="2">PQ17</strain>
    </source>
</reference>